<dbReference type="Pfam" id="PF13671">
    <property type="entry name" value="AAA_33"/>
    <property type="match status" value="1"/>
</dbReference>
<dbReference type="GO" id="GO:0003690">
    <property type="term" value="F:double-stranded DNA binding"/>
    <property type="evidence" value="ECO:0007669"/>
    <property type="project" value="TreeGrafter"/>
</dbReference>
<feature type="non-terminal residue" evidence="2">
    <location>
        <position position="1"/>
    </location>
</feature>
<evidence type="ECO:0000313" key="3">
    <source>
        <dbReference type="Proteomes" id="UP000053558"/>
    </source>
</evidence>
<dbReference type="GO" id="GO:0046404">
    <property type="term" value="F:ATP-dependent polydeoxyribonucleotide 5'-hydroxyl-kinase activity"/>
    <property type="evidence" value="ECO:0007669"/>
    <property type="project" value="TreeGrafter"/>
</dbReference>
<feature type="compositionally biased region" description="Basic and acidic residues" evidence="1">
    <location>
        <begin position="271"/>
        <end position="282"/>
    </location>
</feature>
<feature type="compositionally biased region" description="Polar residues" evidence="1">
    <location>
        <begin position="248"/>
        <end position="260"/>
    </location>
</feature>
<accession>A0A5M3MJG6</accession>
<keyword evidence="3" id="KW-1185">Reference proteome</keyword>
<dbReference type="EMBL" id="JH711581">
    <property type="protein sequence ID" value="EIW79196.1"/>
    <property type="molecule type" value="Genomic_DNA"/>
</dbReference>
<feature type="compositionally biased region" description="Polar residues" evidence="1">
    <location>
        <begin position="283"/>
        <end position="307"/>
    </location>
</feature>
<dbReference type="KEGG" id="cput:CONPUDRAFT_59583"/>
<proteinExistence type="predicted"/>
<feature type="region of interest" description="Disordered" evidence="1">
    <location>
        <begin position="150"/>
        <end position="307"/>
    </location>
</feature>
<sequence>STFAQALENRLPHFRRCNQDELGSRLRVEVAVRQALAEGLSVCVDRTNVDPTQRAHWINIAREFPGTRVGVIVFDTPYNVCASRLHTRTSHPTITSPEQGLSILSRFARDLVWPRAYEGQDHLLPLQPADHPTPFWTRDELVTVLRRLLDSPPEDNRPGTVTNYFPRVQGFHSRGDTARNYVASSRASPRGVGGGRGPWRASPYHYASRGGGDGSMRARARPWGNSGIGQGLQSQSARGSHRHHDTALASSTSPASVSQLSSRSFPPPESSENRAVSERSHGDSTQNSAGHTSLSGSGSANDPVQID</sequence>
<protein>
    <submittedName>
        <fullName evidence="2">Uncharacterized protein</fullName>
    </submittedName>
</protein>
<gene>
    <name evidence="2" type="ORF">CONPUDRAFT_59583</name>
</gene>
<evidence type="ECO:0000256" key="1">
    <source>
        <dbReference type="SAM" id="MobiDB-lite"/>
    </source>
</evidence>
<dbReference type="RefSeq" id="XP_007770460.1">
    <property type="nucleotide sequence ID" value="XM_007772270.1"/>
</dbReference>
<dbReference type="SUPFAM" id="SSF52540">
    <property type="entry name" value="P-loop containing nucleoside triphosphate hydrolases"/>
    <property type="match status" value="1"/>
</dbReference>
<dbReference type="PANTHER" id="PTHR12083:SF9">
    <property type="entry name" value="BIFUNCTIONAL POLYNUCLEOTIDE PHOSPHATASE_KINASE"/>
    <property type="match status" value="1"/>
</dbReference>
<dbReference type="PANTHER" id="PTHR12083">
    <property type="entry name" value="BIFUNCTIONAL POLYNUCLEOTIDE PHOSPHATASE/KINASE"/>
    <property type="match status" value="1"/>
</dbReference>
<dbReference type="Proteomes" id="UP000053558">
    <property type="component" value="Unassembled WGS sequence"/>
</dbReference>
<dbReference type="OrthoDB" id="3512845at2759"/>
<name>A0A5M3MJG6_CONPW</name>
<organism evidence="2 3">
    <name type="scientific">Coniophora puteana (strain RWD-64-598)</name>
    <name type="common">Brown rot fungus</name>
    <dbReference type="NCBI Taxonomy" id="741705"/>
    <lineage>
        <taxon>Eukaryota</taxon>
        <taxon>Fungi</taxon>
        <taxon>Dikarya</taxon>
        <taxon>Basidiomycota</taxon>
        <taxon>Agaricomycotina</taxon>
        <taxon>Agaricomycetes</taxon>
        <taxon>Agaricomycetidae</taxon>
        <taxon>Boletales</taxon>
        <taxon>Coniophorineae</taxon>
        <taxon>Coniophoraceae</taxon>
        <taxon>Coniophora</taxon>
    </lineage>
</organism>
<comment type="caution">
    <text evidence="2">The sequence shown here is derived from an EMBL/GenBank/DDBJ whole genome shotgun (WGS) entry which is preliminary data.</text>
</comment>
<dbReference type="GeneID" id="19208046"/>
<evidence type="ECO:0000313" key="2">
    <source>
        <dbReference type="EMBL" id="EIW79196.1"/>
    </source>
</evidence>
<dbReference type="Gene3D" id="3.40.50.300">
    <property type="entry name" value="P-loop containing nucleotide triphosphate hydrolases"/>
    <property type="match status" value="1"/>
</dbReference>
<dbReference type="GO" id="GO:0046403">
    <property type="term" value="F:polynucleotide 3'-phosphatase activity"/>
    <property type="evidence" value="ECO:0007669"/>
    <property type="project" value="TreeGrafter"/>
</dbReference>
<dbReference type="GO" id="GO:0006281">
    <property type="term" value="P:DNA repair"/>
    <property type="evidence" value="ECO:0007669"/>
    <property type="project" value="TreeGrafter"/>
</dbReference>
<dbReference type="AlphaFoldDB" id="A0A5M3MJG6"/>
<reference evidence="3" key="1">
    <citation type="journal article" date="2012" name="Science">
        <title>The Paleozoic origin of enzymatic lignin decomposition reconstructed from 31 fungal genomes.</title>
        <authorList>
            <person name="Floudas D."/>
            <person name="Binder M."/>
            <person name="Riley R."/>
            <person name="Barry K."/>
            <person name="Blanchette R.A."/>
            <person name="Henrissat B."/>
            <person name="Martinez A.T."/>
            <person name="Otillar R."/>
            <person name="Spatafora J.W."/>
            <person name="Yadav J.S."/>
            <person name="Aerts A."/>
            <person name="Benoit I."/>
            <person name="Boyd A."/>
            <person name="Carlson A."/>
            <person name="Copeland A."/>
            <person name="Coutinho P.M."/>
            <person name="de Vries R.P."/>
            <person name="Ferreira P."/>
            <person name="Findley K."/>
            <person name="Foster B."/>
            <person name="Gaskell J."/>
            <person name="Glotzer D."/>
            <person name="Gorecki P."/>
            <person name="Heitman J."/>
            <person name="Hesse C."/>
            <person name="Hori C."/>
            <person name="Igarashi K."/>
            <person name="Jurgens J.A."/>
            <person name="Kallen N."/>
            <person name="Kersten P."/>
            <person name="Kohler A."/>
            <person name="Kuees U."/>
            <person name="Kumar T.K.A."/>
            <person name="Kuo A."/>
            <person name="LaButti K."/>
            <person name="Larrondo L.F."/>
            <person name="Lindquist E."/>
            <person name="Ling A."/>
            <person name="Lombard V."/>
            <person name="Lucas S."/>
            <person name="Lundell T."/>
            <person name="Martin R."/>
            <person name="McLaughlin D.J."/>
            <person name="Morgenstern I."/>
            <person name="Morin E."/>
            <person name="Murat C."/>
            <person name="Nagy L.G."/>
            <person name="Nolan M."/>
            <person name="Ohm R.A."/>
            <person name="Patyshakuliyeva A."/>
            <person name="Rokas A."/>
            <person name="Ruiz-Duenas F.J."/>
            <person name="Sabat G."/>
            <person name="Salamov A."/>
            <person name="Samejima M."/>
            <person name="Schmutz J."/>
            <person name="Slot J.C."/>
            <person name="St John F."/>
            <person name="Stenlid J."/>
            <person name="Sun H."/>
            <person name="Sun S."/>
            <person name="Syed K."/>
            <person name="Tsang A."/>
            <person name="Wiebenga A."/>
            <person name="Young D."/>
            <person name="Pisabarro A."/>
            <person name="Eastwood D.C."/>
            <person name="Martin F."/>
            <person name="Cullen D."/>
            <person name="Grigoriev I.V."/>
            <person name="Hibbett D.S."/>
        </authorList>
    </citation>
    <scope>NUCLEOTIDE SEQUENCE [LARGE SCALE GENOMIC DNA]</scope>
    <source>
        <strain evidence="3">RWD-64-598 SS2</strain>
    </source>
</reference>
<dbReference type="InterPro" id="IPR027417">
    <property type="entry name" value="P-loop_NTPase"/>
</dbReference>